<dbReference type="Pfam" id="PF01073">
    <property type="entry name" value="3Beta_HSD"/>
    <property type="match status" value="1"/>
</dbReference>
<evidence type="ECO:0000259" key="1">
    <source>
        <dbReference type="Pfam" id="PF01073"/>
    </source>
</evidence>
<sequence length="179" mass="19326">RGFIPLMLRVADYCEGSFPRVSGPGGKHQLCYAGNAGWAHVCAKNVLAVKPEVASGLPYFITDDSPITDITKLCVRLTQPPGGSSPYSHSWWSLPSFVSFALASLLEPLLGFFLPLLGGTLPLPPTAAVSFLGSIMLYNRLRADLHLQYAPVYGYPAAHSRALKYNSGEVRRGACSRES</sequence>
<accession>A0A1B6MJ82</accession>
<feature type="domain" description="3-beta hydroxysteroid dehydrogenase/isomerase" evidence="1">
    <location>
        <begin position="26"/>
        <end position="83"/>
    </location>
</feature>
<reference evidence="2" key="1">
    <citation type="submission" date="2015-11" db="EMBL/GenBank/DDBJ databases">
        <title>De novo transcriptome assembly of four potential Pierce s Disease insect vectors from Arizona vineyards.</title>
        <authorList>
            <person name="Tassone E.E."/>
        </authorList>
    </citation>
    <scope>NUCLEOTIDE SEQUENCE</scope>
</reference>
<dbReference type="GO" id="GO:0016616">
    <property type="term" value="F:oxidoreductase activity, acting on the CH-OH group of donors, NAD or NADP as acceptor"/>
    <property type="evidence" value="ECO:0007669"/>
    <property type="project" value="InterPro"/>
</dbReference>
<dbReference type="AlphaFoldDB" id="A0A1B6MJ82"/>
<feature type="non-terminal residue" evidence="2">
    <location>
        <position position="1"/>
    </location>
</feature>
<dbReference type="EMBL" id="GEBQ01003969">
    <property type="protein sequence ID" value="JAT36008.1"/>
    <property type="molecule type" value="Transcribed_RNA"/>
</dbReference>
<protein>
    <recommendedName>
        <fullName evidence="1">3-beta hydroxysteroid dehydrogenase/isomerase domain-containing protein</fullName>
    </recommendedName>
</protein>
<evidence type="ECO:0000313" key="2">
    <source>
        <dbReference type="EMBL" id="JAT36008.1"/>
    </source>
</evidence>
<organism evidence="2">
    <name type="scientific">Graphocephala atropunctata</name>
    <dbReference type="NCBI Taxonomy" id="36148"/>
    <lineage>
        <taxon>Eukaryota</taxon>
        <taxon>Metazoa</taxon>
        <taxon>Ecdysozoa</taxon>
        <taxon>Arthropoda</taxon>
        <taxon>Hexapoda</taxon>
        <taxon>Insecta</taxon>
        <taxon>Pterygota</taxon>
        <taxon>Neoptera</taxon>
        <taxon>Paraneoptera</taxon>
        <taxon>Hemiptera</taxon>
        <taxon>Auchenorrhyncha</taxon>
        <taxon>Membracoidea</taxon>
        <taxon>Cicadellidae</taxon>
        <taxon>Cicadellinae</taxon>
        <taxon>Cicadellini</taxon>
        <taxon>Graphocephala</taxon>
    </lineage>
</organism>
<name>A0A1B6MJ82_9HEMI</name>
<gene>
    <name evidence="2" type="ORF">g.50453</name>
</gene>
<dbReference type="InterPro" id="IPR002225">
    <property type="entry name" value="3Beta_OHSteriod_DH/Estase"/>
</dbReference>
<dbReference type="GO" id="GO:0006694">
    <property type="term" value="P:steroid biosynthetic process"/>
    <property type="evidence" value="ECO:0007669"/>
    <property type="project" value="InterPro"/>
</dbReference>
<proteinExistence type="predicted"/>